<reference evidence="10" key="1">
    <citation type="submission" date="2016-11" db="EMBL/GenBank/DDBJ databases">
        <authorList>
            <person name="Varghese N."/>
            <person name="Submissions S."/>
        </authorList>
    </citation>
    <scope>NUCLEOTIDE SEQUENCE [LARGE SCALE GENOMIC DNA]</scope>
    <source>
        <strain evidence="10">DSM 12395</strain>
    </source>
</reference>
<protein>
    <submittedName>
        <fullName evidence="9">Tat (Twin-arginine translocation) pathway signal sequence</fullName>
    </submittedName>
</protein>
<dbReference type="Gene3D" id="3.30.70.20">
    <property type="match status" value="2"/>
</dbReference>
<dbReference type="GO" id="GO:0046872">
    <property type="term" value="F:metal ion binding"/>
    <property type="evidence" value="ECO:0007669"/>
    <property type="project" value="UniProtKB-KW"/>
</dbReference>
<evidence type="ECO:0000256" key="7">
    <source>
        <dbReference type="SAM" id="Phobius"/>
    </source>
</evidence>
<feature type="domain" description="4Fe-4S ferredoxin-type" evidence="8">
    <location>
        <begin position="156"/>
        <end position="185"/>
    </location>
</feature>
<evidence type="ECO:0000313" key="9">
    <source>
        <dbReference type="EMBL" id="SHE40771.1"/>
    </source>
</evidence>
<keyword evidence="6" id="KW-0411">Iron-sulfur</keyword>
<keyword evidence="7" id="KW-1133">Transmembrane helix</keyword>
<evidence type="ECO:0000256" key="4">
    <source>
        <dbReference type="ARBA" id="ARBA00022737"/>
    </source>
</evidence>
<dbReference type="InterPro" id="IPR051555">
    <property type="entry name" value="FDH_Electron_Transfer_Unit"/>
</dbReference>
<evidence type="ECO:0000256" key="5">
    <source>
        <dbReference type="ARBA" id="ARBA00023004"/>
    </source>
</evidence>
<evidence type="ECO:0000313" key="10">
    <source>
        <dbReference type="Proteomes" id="UP000184148"/>
    </source>
</evidence>
<keyword evidence="10" id="KW-1185">Reference proteome</keyword>
<dbReference type="GO" id="GO:0051539">
    <property type="term" value="F:4 iron, 4 sulfur cluster binding"/>
    <property type="evidence" value="ECO:0007669"/>
    <property type="project" value="UniProtKB-KW"/>
</dbReference>
<dbReference type="Proteomes" id="UP000184148">
    <property type="component" value="Unassembled WGS sequence"/>
</dbReference>
<keyword evidence="5" id="KW-0408">Iron</keyword>
<dbReference type="GO" id="GO:0030313">
    <property type="term" value="C:cell envelope"/>
    <property type="evidence" value="ECO:0007669"/>
    <property type="project" value="UniProtKB-SubCell"/>
</dbReference>
<evidence type="ECO:0000256" key="2">
    <source>
        <dbReference type="ARBA" id="ARBA00022485"/>
    </source>
</evidence>
<dbReference type="RefSeq" id="WP_073234829.1">
    <property type="nucleotide sequence ID" value="NZ_FQUY01000001.1"/>
</dbReference>
<dbReference type="Pfam" id="PF13247">
    <property type="entry name" value="Fer4_11"/>
    <property type="match status" value="1"/>
</dbReference>
<dbReference type="InterPro" id="IPR017896">
    <property type="entry name" value="4Fe4S_Fe-S-bd"/>
</dbReference>
<keyword evidence="7" id="KW-0812">Transmembrane</keyword>
<dbReference type="AlphaFoldDB" id="A0A1M4T8I2"/>
<comment type="subcellular location">
    <subcellularLocation>
        <location evidence="1">Cell envelope</location>
    </subcellularLocation>
</comment>
<dbReference type="OrthoDB" id="9810688at2"/>
<feature type="transmembrane region" description="Helical" evidence="7">
    <location>
        <begin position="310"/>
        <end position="330"/>
    </location>
</feature>
<dbReference type="STRING" id="1121429.SAMN02745133_00388"/>
<dbReference type="InterPro" id="IPR019546">
    <property type="entry name" value="TAT_signal_bac_arc"/>
</dbReference>
<accession>A0A1M4T8I2</accession>
<keyword evidence="2" id="KW-0004">4Fe-4S</keyword>
<dbReference type="SUPFAM" id="SSF54862">
    <property type="entry name" value="4Fe-4S ferredoxins"/>
    <property type="match status" value="1"/>
</dbReference>
<keyword evidence="4" id="KW-0677">Repeat</keyword>
<proteinExistence type="predicted"/>
<sequence length="337" mass="36378">MSGLSRREFLKRSLATGIAGGAVLYGGNKTAGASTKSLTGPVGTLIDLTKCNGCAGEKVAKCVSSCRQTNKDKYPSPVPSEQIPYYWPNKKKEDWQDKKEVTTRLTPYNWIFVQKVKVEHEGKQVEVAIPRRCMHCDNPPCANLCPFGAQAKTAEGVTLINKDLCLGGAKCRDVCPWGIPARQAGVGLYMKIAPEYLGAGVMYKCDLCYDRIKTGGQPACVEACPNGAISFGSKAEMKKLAQQRAKEIGGFIYGDKENGGTSTFYVSQVPFEKIHEKLKENKSKQPNPTAPGYPLMPVKVGNFLDTANGMVLSMLVAPVAGAALAGFTAYKKMKGDE</sequence>
<organism evidence="9 10">
    <name type="scientific">Desulforamulus putei DSM 12395</name>
    <dbReference type="NCBI Taxonomy" id="1121429"/>
    <lineage>
        <taxon>Bacteria</taxon>
        <taxon>Bacillati</taxon>
        <taxon>Bacillota</taxon>
        <taxon>Clostridia</taxon>
        <taxon>Eubacteriales</taxon>
        <taxon>Peptococcaceae</taxon>
        <taxon>Desulforamulus</taxon>
    </lineage>
</organism>
<dbReference type="NCBIfam" id="TIGR01409">
    <property type="entry name" value="TAT_signal_seq"/>
    <property type="match status" value="1"/>
</dbReference>
<dbReference type="PANTHER" id="PTHR43545:SF4">
    <property type="entry name" value="IRON-SULFUR PROTEIN"/>
    <property type="match status" value="1"/>
</dbReference>
<keyword evidence="3" id="KW-0479">Metal-binding</keyword>
<dbReference type="PROSITE" id="PS51318">
    <property type="entry name" value="TAT"/>
    <property type="match status" value="1"/>
</dbReference>
<keyword evidence="7" id="KW-0472">Membrane</keyword>
<dbReference type="CDD" id="cd16368">
    <property type="entry name" value="DMSOR_beta_like"/>
    <property type="match status" value="1"/>
</dbReference>
<dbReference type="PROSITE" id="PS51379">
    <property type="entry name" value="4FE4S_FER_2"/>
    <property type="match status" value="2"/>
</dbReference>
<name>A0A1M4T8I2_9FIRM</name>
<feature type="domain" description="4Fe-4S ferredoxin-type" evidence="8">
    <location>
        <begin position="123"/>
        <end position="155"/>
    </location>
</feature>
<dbReference type="EMBL" id="FQUY01000001">
    <property type="protein sequence ID" value="SHE40771.1"/>
    <property type="molecule type" value="Genomic_DNA"/>
</dbReference>
<dbReference type="PANTHER" id="PTHR43545">
    <property type="entry name" value="FORMATE DEHYDROGENASE, NITRATE-INDUCIBLE, IRON-SULFUR SUBUNIT"/>
    <property type="match status" value="1"/>
</dbReference>
<evidence type="ECO:0000256" key="3">
    <source>
        <dbReference type="ARBA" id="ARBA00022723"/>
    </source>
</evidence>
<evidence type="ECO:0000256" key="6">
    <source>
        <dbReference type="ARBA" id="ARBA00023014"/>
    </source>
</evidence>
<evidence type="ECO:0000256" key="1">
    <source>
        <dbReference type="ARBA" id="ARBA00004196"/>
    </source>
</evidence>
<dbReference type="InterPro" id="IPR006311">
    <property type="entry name" value="TAT_signal"/>
</dbReference>
<gene>
    <name evidence="9" type="ORF">SAMN02745133_00388</name>
</gene>
<evidence type="ECO:0000259" key="8">
    <source>
        <dbReference type="PROSITE" id="PS51379"/>
    </source>
</evidence>